<dbReference type="CDD" id="cd00657">
    <property type="entry name" value="Ferritin_like"/>
    <property type="match status" value="1"/>
</dbReference>
<comment type="caution">
    <text evidence="2">The sequence shown here is derived from an EMBL/GenBank/DDBJ whole genome shotgun (WGS) entry which is preliminary data.</text>
</comment>
<dbReference type="Pfam" id="PF02915">
    <property type="entry name" value="Rubrerythrin"/>
    <property type="match status" value="1"/>
</dbReference>
<gene>
    <name evidence="2" type="ORF">ACFO8Q_18690</name>
</gene>
<feature type="domain" description="Rubrerythrin diiron-binding" evidence="1">
    <location>
        <begin position="20"/>
        <end position="78"/>
    </location>
</feature>
<dbReference type="RefSeq" id="WP_380027786.1">
    <property type="nucleotide sequence ID" value="NZ_JBHSHC010000128.1"/>
</dbReference>
<dbReference type="InterPro" id="IPR009078">
    <property type="entry name" value="Ferritin-like_SF"/>
</dbReference>
<reference evidence="3" key="1">
    <citation type="journal article" date="2019" name="Int. J. Syst. Evol. Microbiol.">
        <title>The Global Catalogue of Microorganisms (GCM) 10K type strain sequencing project: providing services to taxonomists for standard genome sequencing and annotation.</title>
        <authorList>
            <consortium name="The Broad Institute Genomics Platform"/>
            <consortium name="The Broad Institute Genome Sequencing Center for Infectious Disease"/>
            <person name="Wu L."/>
            <person name="Ma J."/>
        </authorList>
    </citation>
    <scope>NUCLEOTIDE SEQUENCE [LARGE SCALE GENOMIC DNA]</scope>
    <source>
        <strain evidence="3">WYCCWR 12678</strain>
    </source>
</reference>
<protein>
    <submittedName>
        <fullName evidence="2">Ferritin family protein</fullName>
    </submittedName>
</protein>
<evidence type="ECO:0000313" key="2">
    <source>
        <dbReference type="EMBL" id="MFC4769360.1"/>
    </source>
</evidence>
<evidence type="ECO:0000313" key="3">
    <source>
        <dbReference type="Proteomes" id="UP001596002"/>
    </source>
</evidence>
<accession>A0ABV9Q586</accession>
<organism evidence="2 3">
    <name type="scientific">Effusibacillus consociatus</name>
    <dbReference type="NCBI Taxonomy" id="1117041"/>
    <lineage>
        <taxon>Bacteria</taxon>
        <taxon>Bacillati</taxon>
        <taxon>Bacillota</taxon>
        <taxon>Bacilli</taxon>
        <taxon>Bacillales</taxon>
        <taxon>Alicyclobacillaceae</taxon>
        <taxon>Effusibacillus</taxon>
    </lineage>
</organism>
<name>A0ABV9Q586_9BACL</name>
<dbReference type="InterPro" id="IPR003251">
    <property type="entry name" value="Rr_diiron-bd_dom"/>
</dbReference>
<dbReference type="Gene3D" id="6.10.140.1960">
    <property type="match status" value="2"/>
</dbReference>
<sequence length="153" mass="17826">MYPYYLTVRQMGGTMQTAGFKDYAAFLSNLEKAINGEAEAVRFYAKLMNMAPDERQRASIKHAHDDEIKHYKMFTALYHQLTGREAPVGITETAFESYKEGIRTAFDHELEAAELYREMYLATQIPAIRDVFFEAMTDEMEHAQRFAFIYHEL</sequence>
<evidence type="ECO:0000259" key="1">
    <source>
        <dbReference type="Pfam" id="PF02915"/>
    </source>
</evidence>
<dbReference type="Proteomes" id="UP001596002">
    <property type="component" value="Unassembled WGS sequence"/>
</dbReference>
<keyword evidence="3" id="KW-1185">Reference proteome</keyword>
<dbReference type="SUPFAM" id="SSF47240">
    <property type="entry name" value="Ferritin-like"/>
    <property type="match status" value="1"/>
</dbReference>
<dbReference type="EMBL" id="JBHSHC010000128">
    <property type="protein sequence ID" value="MFC4769360.1"/>
    <property type="molecule type" value="Genomic_DNA"/>
</dbReference>
<proteinExistence type="predicted"/>